<feature type="signal peptide" evidence="3">
    <location>
        <begin position="1"/>
        <end position="19"/>
    </location>
</feature>
<name>A0A1Q9LQV7_9PSEU</name>
<keyword evidence="1" id="KW-0378">Hydrolase</keyword>
<feature type="chain" id="PRO_5038806861" evidence="3">
    <location>
        <begin position="20"/>
        <end position="192"/>
    </location>
</feature>
<comment type="caution">
    <text evidence="4">The sequence shown here is derived from an EMBL/GenBank/DDBJ whole genome shotgun (WGS) entry which is preliminary data.</text>
</comment>
<reference evidence="4 5" key="1">
    <citation type="submission" date="2016-10" db="EMBL/GenBank/DDBJ databases">
        <title>The Draft Genome Sequence of Actinokineospora bangkokensis 44EHWT reveals the biosynthetic pathway of antifungal compounds Thailandins with unusual extender unit butylmalonyl-CoA.</title>
        <authorList>
            <person name="Greule A."/>
            <person name="Intra B."/>
            <person name="Flemming S."/>
            <person name="Rommel M.G."/>
            <person name="Panbangred W."/>
            <person name="Bechthold A."/>
        </authorList>
    </citation>
    <scope>NUCLEOTIDE SEQUENCE [LARGE SCALE GENOMIC DNA]</scope>
    <source>
        <strain evidence="4 5">44EHW</strain>
    </source>
</reference>
<dbReference type="NCBIfam" id="NF033748">
    <property type="entry name" value="class_F_sortase"/>
    <property type="match status" value="1"/>
</dbReference>
<sequence length="192" mass="19689">MRTLATAACLLTLTACGTAERPVTAPPPTTSTTAPGPQPLPERAATTAQRVTIPSIGVDSTLVPLTLDAAGALQAPSDYALAGWYTDGPTPGDPGPAVIAGHVDSRSGPAVFFRLRDLVPGDRVAVTRSDATSASFTVDAVERYPKAEFPTAAVYGPTPGPSLRLITCGGDFDSGKRSYEDNIVVYATADAS</sequence>
<organism evidence="4 5">
    <name type="scientific">Actinokineospora bangkokensis</name>
    <dbReference type="NCBI Taxonomy" id="1193682"/>
    <lineage>
        <taxon>Bacteria</taxon>
        <taxon>Bacillati</taxon>
        <taxon>Actinomycetota</taxon>
        <taxon>Actinomycetes</taxon>
        <taxon>Pseudonocardiales</taxon>
        <taxon>Pseudonocardiaceae</taxon>
        <taxon>Actinokineospora</taxon>
    </lineage>
</organism>
<keyword evidence="3" id="KW-0732">Signal</keyword>
<feature type="region of interest" description="Disordered" evidence="2">
    <location>
        <begin position="20"/>
        <end position="42"/>
    </location>
</feature>
<evidence type="ECO:0000256" key="2">
    <source>
        <dbReference type="SAM" id="MobiDB-lite"/>
    </source>
</evidence>
<dbReference type="EMBL" id="MKQR01000007">
    <property type="protein sequence ID" value="OLR94402.1"/>
    <property type="molecule type" value="Genomic_DNA"/>
</dbReference>
<dbReference type="RefSeq" id="WP_075973784.1">
    <property type="nucleotide sequence ID" value="NZ_MKQR01000007.1"/>
</dbReference>
<dbReference type="PROSITE" id="PS51257">
    <property type="entry name" value="PROKAR_LIPOPROTEIN"/>
    <property type="match status" value="1"/>
</dbReference>
<dbReference type="InterPro" id="IPR023365">
    <property type="entry name" value="Sortase_dom-sf"/>
</dbReference>
<evidence type="ECO:0000313" key="5">
    <source>
        <dbReference type="Proteomes" id="UP000186040"/>
    </source>
</evidence>
<dbReference type="STRING" id="1193682.BJP25_11620"/>
<proteinExistence type="predicted"/>
<evidence type="ECO:0000256" key="1">
    <source>
        <dbReference type="ARBA" id="ARBA00022801"/>
    </source>
</evidence>
<dbReference type="InterPro" id="IPR005754">
    <property type="entry name" value="Sortase"/>
</dbReference>
<dbReference type="CDD" id="cd05829">
    <property type="entry name" value="Sortase_F"/>
    <property type="match status" value="1"/>
</dbReference>
<gene>
    <name evidence="4" type="ORF">BJP25_11620</name>
</gene>
<dbReference type="SUPFAM" id="SSF63817">
    <property type="entry name" value="Sortase"/>
    <property type="match status" value="1"/>
</dbReference>
<dbReference type="Proteomes" id="UP000186040">
    <property type="component" value="Unassembled WGS sequence"/>
</dbReference>
<dbReference type="InterPro" id="IPR042001">
    <property type="entry name" value="Sortase_F"/>
</dbReference>
<keyword evidence="5" id="KW-1185">Reference proteome</keyword>
<evidence type="ECO:0000313" key="4">
    <source>
        <dbReference type="EMBL" id="OLR94402.1"/>
    </source>
</evidence>
<dbReference type="AlphaFoldDB" id="A0A1Q9LQV7"/>
<protein>
    <submittedName>
        <fullName evidence="4">Class F sortase</fullName>
    </submittedName>
</protein>
<evidence type="ECO:0000256" key="3">
    <source>
        <dbReference type="SAM" id="SignalP"/>
    </source>
</evidence>
<dbReference type="Pfam" id="PF04203">
    <property type="entry name" value="Sortase"/>
    <property type="match status" value="1"/>
</dbReference>
<dbReference type="OrthoDB" id="525039at2"/>
<dbReference type="Gene3D" id="2.40.260.10">
    <property type="entry name" value="Sortase"/>
    <property type="match status" value="1"/>
</dbReference>
<accession>A0A1Q9LQV7</accession>
<dbReference type="GO" id="GO:0016787">
    <property type="term" value="F:hydrolase activity"/>
    <property type="evidence" value="ECO:0007669"/>
    <property type="project" value="UniProtKB-KW"/>
</dbReference>